<proteinExistence type="inferred from homology"/>
<feature type="region of interest" description="Disordered" evidence="16">
    <location>
        <begin position="163"/>
        <end position="199"/>
    </location>
</feature>
<dbReference type="PANTHER" id="PTHR32054:SF4">
    <property type="entry name" value="OS07G0677900 PROTEIN"/>
    <property type="match status" value="1"/>
</dbReference>
<dbReference type="STRING" id="43335.A0A4U5QX53"/>
<feature type="region of interest" description="Disordered" evidence="16">
    <location>
        <begin position="250"/>
        <end position="269"/>
    </location>
</feature>
<evidence type="ECO:0000256" key="11">
    <source>
        <dbReference type="ARBA" id="ARBA00023180"/>
    </source>
</evidence>
<dbReference type="Pfam" id="PF03489">
    <property type="entry name" value="SapB_2"/>
    <property type="match status" value="1"/>
</dbReference>
<dbReference type="GO" id="GO:0005829">
    <property type="term" value="C:cytosol"/>
    <property type="evidence" value="ECO:0007669"/>
    <property type="project" value="TreeGrafter"/>
</dbReference>
<evidence type="ECO:0000256" key="2">
    <source>
        <dbReference type="ARBA" id="ARBA00005485"/>
    </source>
</evidence>
<feature type="compositionally biased region" description="Low complexity" evidence="16">
    <location>
        <begin position="1"/>
        <end position="12"/>
    </location>
</feature>
<dbReference type="GO" id="GO:0009903">
    <property type="term" value="P:chloroplast avoidance movement"/>
    <property type="evidence" value="ECO:0007669"/>
    <property type="project" value="TreeGrafter"/>
</dbReference>
<evidence type="ECO:0000256" key="7">
    <source>
        <dbReference type="ARBA" id="ARBA00022750"/>
    </source>
</evidence>
<dbReference type="GO" id="GO:0005576">
    <property type="term" value="C:extracellular region"/>
    <property type="evidence" value="ECO:0007669"/>
    <property type="project" value="UniProtKB-SubCell"/>
</dbReference>
<evidence type="ECO:0000256" key="16">
    <source>
        <dbReference type="SAM" id="MobiDB-lite"/>
    </source>
</evidence>
<evidence type="ECO:0000313" key="18">
    <source>
        <dbReference type="EMBL" id="TKS15698.1"/>
    </source>
</evidence>
<evidence type="ECO:0000256" key="13">
    <source>
        <dbReference type="ARBA" id="ARBA00041094"/>
    </source>
</evidence>
<comment type="subcellular location">
    <subcellularLocation>
        <location evidence="1">Secreted</location>
        <location evidence="1">Extracellular space</location>
    </subcellularLocation>
</comment>
<evidence type="ECO:0000256" key="3">
    <source>
        <dbReference type="ARBA" id="ARBA00022525"/>
    </source>
</evidence>
<reference evidence="18" key="1">
    <citation type="submission" date="2018-10" db="EMBL/GenBank/DDBJ databases">
        <title>Population genomic analysis revealed the cold adaptation of white poplar.</title>
        <authorList>
            <person name="Liu Y.-J."/>
        </authorList>
    </citation>
    <scope>NUCLEOTIDE SEQUENCE [LARGE SCALE GENOMIC DNA]</scope>
    <source>
        <strain evidence="18">PAL-ZL1</strain>
    </source>
</reference>
<feature type="compositionally biased region" description="Basic and acidic residues" evidence="16">
    <location>
        <begin position="168"/>
        <end position="189"/>
    </location>
</feature>
<dbReference type="SMART" id="SM00741">
    <property type="entry name" value="SapB"/>
    <property type="match status" value="2"/>
</dbReference>
<dbReference type="InterPro" id="IPR011001">
    <property type="entry name" value="Saposin-like"/>
</dbReference>
<dbReference type="PROSITE" id="PS50015">
    <property type="entry name" value="SAP_B"/>
    <property type="match status" value="2"/>
</dbReference>
<keyword evidence="8 15" id="KW-0175">Coiled coil</keyword>
<dbReference type="FunFam" id="1.10.225.10:FF:000008">
    <property type="entry name" value="Pulmonary surfactant-associated protein B"/>
    <property type="match status" value="1"/>
</dbReference>
<keyword evidence="10" id="KW-1015">Disulfide bond</keyword>
<dbReference type="Gene3D" id="1.10.287.1490">
    <property type="match status" value="1"/>
</dbReference>
<name>A0A4U5QX53_POPAL</name>
<evidence type="ECO:0000256" key="8">
    <source>
        <dbReference type="ARBA" id="ARBA00023054"/>
    </source>
</evidence>
<keyword evidence="11" id="KW-0325">Glycoprotein</keyword>
<evidence type="ECO:0000256" key="9">
    <source>
        <dbReference type="ARBA" id="ARBA00023145"/>
    </source>
</evidence>
<dbReference type="InterPro" id="IPR008138">
    <property type="entry name" value="SapB_2"/>
</dbReference>
<evidence type="ECO:0000256" key="1">
    <source>
        <dbReference type="ARBA" id="ARBA00004239"/>
    </source>
</evidence>
<evidence type="ECO:0000256" key="12">
    <source>
        <dbReference type="ARBA" id="ARBA00037221"/>
    </source>
</evidence>
<feature type="coiled-coil region" evidence="15">
    <location>
        <begin position="412"/>
        <end position="453"/>
    </location>
</feature>
<comment type="similarity">
    <text evidence="2">Belongs to the WEB family.</text>
</comment>
<evidence type="ECO:0000256" key="5">
    <source>
        <dbReference type="ARBA" id="ARBA00022729"/>
    </source>
</evidence>
<feature type="region of interest" description="Disordered" evidence="16">
    <location>
        <begin position="1"/>
        <end position="33"/>
    </location>
</feature>
<feature type="region of interest" description="Disordered" evidence="16">
    <location>
        <begin position="118"/>
        <end position="144"/>
    </location>
</feature>
<sequence length="849" mass="95261">METEMSESGSGSRILGQEKGSGSGSMRAEIDTSAPFESVREAVSRFGGIGYWKPSQQKPEDMENIDIAKVEEQAELLEKDLFVKERETLDILKELETTKGIVEELKLKLQKQAAEVNATLESSADARNETSNFDEEEKDNLENPKEEELKLKLQQQAAEVKAALESSADARNETFNFDEEKKDNLEDPNHQNLMGGLSPLPSSAPGLILLELKQAKLNLSRTTNDLADTRTSVELLNKKLEKERISLEKTRERLTTNSSKISSLEEELNQTKEKLQRAKDAEMNGGSDNPVDISRELQRLSSEAEQFKKMGDAAKSEVLRTLSEIEQTKSRIQTAEIRLIAARKMKEAARAVEAVALAEIKALSCHENSSAKSTQKPEGVTLTFEEYSSLTCKAREAEELSKTKVVDAMLQVDEANVSKMEVLKKVEEATEEIKTSKKALEEALNRVEAANKGKLAVEEALRRWRSEHGQKRRSIHNSAKFKNPHPSHHRRDSRLLDVNGLNLVSDGSTPVLKPTLSIGQILSRKLHLPEEFETGTMAEKVTMKRKVSLGQMLGKQNVDLPPSWKVDKENCQKQFSGKRKKFGFARFSLLLTKQKEESVSSLIVKGIMDLRIGLLFLLALGAAGSIAARQMAATEIFITTAETYEISVEIMENQEQEKEIQTTNNVTRKDEVCTLCEEFASQALDYLAENKTQTEILEKLHRSCSRLTTFEQECITLVDYYSSIFFSYVSSVQSEDFCRKFNLCQEMKILSAKRNDDSCSICQRAVSEVLVKLKDPDTQLEIIELLLKACNSMEKYAHKCKRLVFEYGPVILANAEQFLETTDLCTVLHACKEPEDSIEQASAVLKADS</sequence>
<evidence type="ECO:0000256" key="10">
    <source>
        <dbReference type="ARBA" id="ARBA00023157"/>
    </source>
</evidence>
<dbReference type="GO" id="GO:0004190">
    <property type="term" value="F:aspartic-type endopeptidase activity"/>
    <property type="evidence" value="ECO:0007669"/>
    <property type="project" value="UniProtKB-KW"/>
</dbReference>
<keyword evidence="7" id="KW-0378">Hydrolase</keyword>
<dbReference type="PANTHER" id="PTHR32054">
    <property type="entry name" value="HEAVY CHAIN, PUTATIVE, EXPRESSED-RELATED-RELATED"/>
    <property type="match status" value="1"/>
</dbReference>
<keyword evidence="9" id="KW-0865">Zymogen</keyword>
<dbReference type="Pfam" id="PF05184">
    <property type="entry name" value="SapB_1"/>
    <property type="match status" value="2"/>
</dbReference>
<keyword evidence="4" id="KW-0645">Protease</keyword>
<dbReference type="Pfam" id="PF05701">
    <property type="entry name" value="WEMBL"/>
    <property type="match status" value="2"/>
</dbReference>
<dbReference type="GO" id="GO:0006629">
    <property type="term" value="P:lipid metabolic process"/>
    <property type="evidence" value="ECO:0007669"/>
    <property type="project" value="InterPro"/>
</dbReference>
<dbReference type="Gene3D" id="1.10.225.10">
    <property type="entry name" value="Saposin-like"/>
    <property type="match status" value="2"/>
</dbReference>
<accession>A0A4U5QX53</accession>
<comment type="caution">
    <text evidence="18">The sequence shown here is derived from an EMBL/GenBank/DDBJ whole genome shotgun (WGS) entry which is preliminary data.</text>
</comment>
<keyword evidence="3" id="KW-0964">Secreted</keyword>
<keyword evidence="6" id="KW-0677">Repeat</keyword>
<evidence type="ECO:0000256" key="14">
    <source>
        <dbReference type="ARBA" id="ARBA00041785"/>
    </source>
</evidence>
<keyword evidence="5" id="KW-0732">Signal</keyword>
<keyword evidence="7" id="KW-0064">Aspartyl protease</keyword>
<organism evidence="18">
    <name type="scientific">Populus alba</name>
    <name type="common">White poplar</name>
    <dbReference type="NCBI Taxonomy" id="43335"/>
    <lineage>
        <taxon>Eukaryota</taxon>
        <taxon>Viridiplantae</taxon>
        <taxon>Streptophyta</taxon>
        <taxon>Embryophyta</taxon>
        <taxon>Tracheophyta</taxon>
        <taxon>Spermatophyta</taxon>
        <taxon>Magnoliopsida</taxon>
        <taxon>eudicotyledons</taxon>
        <taxon>Gunneridae</taxon>
        <taxon>Pentapetalae</taxon>
        <taxon>rosids</taxon>
        <taxon>fabids</taxon>
        <taxon>Malpighiales</taxon>
        <taxon>Salicaceae</taxon>
        <taxon>Saliceae</taxon>
        <taxon>Populus</taxon>
    </lineage>
</organism>
<protein>
    <recommendedName>
        <fullName evidence="13">Pulmonary surfactant-associated protein B</fullName>
    </recommendedName>
    <alternativeName>
        <fullName evidence="14">Pulmonary surfactant-associated proteolipid SPL(Phe)</fullName>
    </alternativeName>
</protein>
<gene>
    <name evidence="18" type="ORF">D5086_0000030960</name>
</gene>
<dbReference type="AlphaFoldDB" id="A0A4U5QX53"/>
<comment type="function">
    <text evidence="12">Pulmonary surfactant-associated proteins promote alveolar stability by lowering the surface tension at the air-liquid interface in the peripheral air spaces. SP-B increases the collapse pressure of palmitic acid to nearly 70 millinewtons per meter.</text>
</comment>
<dbReference type="InterPro" id="IPR007856">
    <property type="entry name" value="SapB_1"/>
</dbReference>
<feature type="domain" description="Saposin B-type" evidence="17">
    <location>
        <begin position="755"/>
        <end position="835"/>
    </location>
</feature>
<evidence type="ECO:0000259" key="17">
    <source>
        <dbReference type="PROSITE" id="PS50015"/>
    </source>
</evidence>
<dbReference type="InterPro" id="IPR008545">
    <property type="entry name" value="Web"/>
</dbReference>
<dbReference type="SUPFAM" id="SSF47862">
    <property type="entry name" value="Saposin"/>
    <property type="match status" value="2"/>
</dbReference>
<evidence type="ECO:0000256" key="4">
    <source>
        <dbReference type="ARBA" id="ARBA00022670"/>
    </source>
</evidence>
<evidence type="ECO:0000256" key="15">
    <source>
        <dbReference type="SAM" id="Coils"/>
    </source>
</evidence>
<dbReference type="InterPro" id="IPR008139">
    <property type="entry name" value="SaposinB_dom"/>
</dbReference>
<dbReference type="EMBL" id="RCHU01000078">
    <property type="protein sequence ID" value="TKS15698.1"/>
    <property type="molecule type" value="Genomic_DNA"/>
</dbReference>
<feature type="compositionally biased region" description="Basic residues" evidence="16">
    <location>
        <begin position="482"/>
        <end position="492"/>
    </location>
</feature>
<evidence type="ECO:0000256" key="6">
    <source>
        <dbReference type="ARBA" id="ARBA00022737"/>
    </source>
</evidence>
<dbReference type="GO" id="GO:0006508">
    <property type="term" value="P:proteolysis"/>
    <property type="evidence" value="ECO:0007669"/>
    <property type="project" value="UniProtKB-KW"/>
</dbReference>
<feature type="domain" description="Saposin B-type" evidence="17">
    <location>
        <begin position="669"/>
        <end position="748"/>
    </location>
</feature>
<feature type="region of interest" description="Disordered" evidence="16">
    <location>
        <begin position="467"/>
        <end position="492"/>
    </location>
</feature>
<dbReference type="GO" id="GO:0009904">
    <property type="term" value="P:chloroplast accumulation movement"/>
    <property type="evidence" value="ECO:0007669"/>
    <property type="project" value="TreeGrafter"/>
</dbReference>